<keyword evidence="2" id="KW-1185">Reference proteome</keyword>
<accession>A0A419I6G4</accession>
<dbReference type="RefSeq" id="WP_120023096.1">
    <property type="nucleotide sequence ID" value="NZ_QZFV01000070.1"/>
</dbReference>
<evidence type="ECO:0000313" key="1">
    <source>
        <dbReference type="EMBL" id="RJQ87005.1"/>
    </source>
</evidence>
<name>A0A419I6G4_9PSEU</name>
<evidence type="ECO:0000313" key="2">
    <source>
        <dbReference type="Proteomes" id="UP000285112"/>
    </source>
</evidence>
<proteinExistence type="predicted"/>
<reference evidence="1 2" key="1">
    <citation type="submission" date="2018-09" db="EMBL/GenBank/DDBJ databases">
        <title>YIM PH 21725 draft genome.</title>
        <authorList>
            <person name="Miao C."/>
        </authorList>
    </citation>
    <scope>NUCLEOTIDE SEQUENCE [LARGE SCALE GENOMIC DNA]</scope>
    <source>
        <strain evidence="2">YIM PH21725</strain>
    </source>
</reference>
<sequence>MTERPIIDAGPSLTFLSINQQRLLIGVLGRLSVPETVEDEVLRKSAQDRRFRTVEPTWRRLTPKWLQVLSDDPTPDLAAVIERITRLPLPQRMQQSQDLGELMVVAHAVVGAESGKTMRVLIDDGRGAQLATAEAGRLDRLRRQGKPVGRIELVSTLTVFELAARKGLVSDRAAMRDLYRRMRDVDDGLPPVERTRLLSKTLWTQPSLQP</sequence>
<dbReference type="EMBL" id="QZFV01000070">
    <property type="protein sequence ID" value="RJQ87005.1"/>
    <property type="molecule type" value="Genomic_DNA"/>
</dbReference>
<organism evidence="1 2">
    <name type="scientific">Amycolatopsis panacis</name>
    <dbReference type="NCBI Taxonomy" id="2340917"/>
    <lineage>
        <taxon>Bacteria</taxon>
        <taxon>Bacillati</taxon>
        <taxon>Actinomycetota</taxon>
        <taxon>Actinomycetes</taxon>
        <taxon>Pseudonocardiales</taxon>
        <taxon>Pseudonocardiaceae</taxon>
        <taxon>Amycolatopsis</taxon>
    </lineage>
</organism>
<gene>
    <name evidence="1" type="ORF">D5S19_10135</name>
</gene>
<dbReference type="AlphaFoldDB" id="A0A419I6G4"/>
<dbReference type="Proteomes" id="UP000285112">
    <property type="component" value="Unassembled WGS sequence"/>
</dbReference>
<dbReference type="OrthoDB" id="3216000at2"/>
<protein>
    <submittedName>
        <fullName evidence="1">Uncharacterized protein</fullName>
    </submittedName>
</protein>
<comment type="caution">
    <text evidence="1">The sequence shown here is derived from an EMBL/GenBank/DDBJ whole genome shotgun (WGS) entry which is preliminary data.</text>
</comment>